<dbReference type="InterPro" id="IPR008979">
    <property type="entry name" value="Galactose-bd-like_sf"/>
</dbReference>
<dbReference type="GO" id="GO:0008239">
    <property type="term" value="F:dipeptidyl-peptidase activity"/>
    <property type="evidence" value="ECO:0007669"/>
    <property type="project" value="InterPro"/>
</dbReference>
<proteinExistence type="predicted"/>
<comment type="caution">
    <text evidence="3">The sequence shown here is derived from an EMBL/GenBank/DDBJ whole genome shotgun (WGS) entry which is preliminary data.</text>
</comment>
<gene>
    <name evidence="3" type="ORF">FHP05_00285</name>
</gene>
<dbReference type="SUPFAM" id="SSF49785">
    <property type="entry name" value="Galactose-binding domain-like"/>
    <property type="match status" value="1"/>
</dbReference>
<keyword evidence="4" id="KW-1185">Reference proteome</keyword>
<name>A0A5C8P1K8_9BACI</name>
<dbReference type="Gene3D" id="3.40.50.1820">
    <property type="entry name" value="alpha/beta hydrolase"/>
    <property type="match status" value="1"/>
</dbReference>
<dbReference type="SMART" id="SM00939">
    <property type="entry name" value="PepX_C"/>
    <property type="match status" value="1"/>
</dbReference>
<dbReference type="Pfam" id="PF02129">
    <property type="entry name" value="Peptidase_S15"/>
    <property type="match status" value="1"/>
</dbReference>
<dbReference type="InterPro" id="IPR000383">
    <property type="entry name" value="Xaa-Pro-like_dom"/>
</dbReference>
<dbReference type="EMBL" id="VDUW01000001">
    <property type="protein sequence ID" value="TXL67490.1"/>
    <property type="molecule type" value="Genomic_DNA"/>
</dbReference>
<protein>
    <submittedName>
        <fullName evidence="3">CocE/NonD family hydrolase</fullName>
    </submittedName>
</protein>
<dbReference type="Gene3D" id="1.10.3020.10">
    <property type="entry name" value="alpha-amino acid ester hydrolase ( Helical cap domain)"/>
    <property type="match status" value="1"/>
</dbReference>
<dbReference type="Proteomes" id="UP000321574">
    <property type="component" value="Unassembled WGS sequence"/>
</dbReference>
<dbReference type="AlphaFoldDB" id="A0A5C8P1K8"/>
<dbReference type="Pfam" id="PF08530">
    <property type="entry name" value="PepX_C"/>
    <property type="match status" value="1"/>
</dbReference>
<organism evidence="3 4">
    <name type="scientific">Cerasibacillus terrae</name>
    <dbReference type="NCBI Taxonomy" id="2498845"/>
    <lineage>
        <taxon>Bacteria</taxon>
        <taxon>Bacillati</taxon>
        <taxon>Bacillota</taxon>
        <taxon>Bacilli</taxon>
        <taxon>Bacillales</taxon>
        <taxon>Bacillaceae</taxon>
        <taxon>Cerasibacillus</taxon>
    </lineage>
</organism>
<dbReference type="OrthoDB" id="319764at2"/>
<feature type="domain" description="Xaa-Pro dipeptidyl-peptidase C-terminal" evidence="2">
    <location>
        <begin position="321"/>
        <end position="572"/>
    </location>
</feature>
<dbReference type="InterPro" id="IPR029058">
    <property type="entry name" value="AB_hydrolase_fold"/>
</dbReference>
<evidence type="ECO:0000313" key="3">
    <source>
        <dbReference type="EMBL" id="TXL67490.1"/>
    </source>
</evidence>
<accession>A0A5C8P1K8</accession>
<dbReference type="SUPFAM" id="SSF53474">
    <property type="entry name" value="alpha/beta-Hydrolases"/>
    <property type="match status" value="1"/>
</dbReference>
<sequence length="576" mass="66752">MEMDQIILEKNVPCTVRDGTTLYADIYRPNREGSFPILLTRLPYSKDDPFYSHRYLDTNRIVQHGYVIIIQDVRGRFESEGEFQPFKNEAHDGYDTVEWAATLPYSSGKVGMFGLSYYGFTQLLAARKRPPHLKAIFPAMTLNDLQRNMIYQDGALKVASIKTWTLESIVPNLLKRKYTTQRTYEDKLQQWLTEMNHIDKSFREVPVLNWKVLEEFSVADYFFKHLSLYPDDKEWDETSITKHYQNINIPAYHLAGWYDNFLKSTIENFQYMNQKTNQVQKLMIGPWTHGDFSSTAGDRYFGNHASEDFLAGKEDLTTLHIRWFDYWLKEKETGIKQEAPIKIFVMGINEWRDEYEWPLARTSYVPYYFHSNGNANSRFGDGSLSTEAPNNEPEDTFIHNPDHPVPTQGGQTLYHGVHTSGPRDQRYVEEREDVLVYTSAPLTEPLEVTGPIKVKLWAKSDAKDTDFTAKLIDVHPDQTAYNLTDGIVRAKYRNGTKEEKELNEEIICYEIDLWATSNVFLSGHAIRVEIASSNHPRFDVNPNTGTTLKNTKQTQTATQTIFHNKEFPSHIELPIV</sequence>
<keyword evidence="1 3" id="KW-0378">Hydrolase</keyword>
<dbReference type="PANTHER" id="PTHR43056:SF10">
    <property type="entry name" value="COCE_NOND FAMILY, PUTATIVE (AFU_ORTHOLOGUE AFUA_7G00600)-RELATED"/>
    <property type="match status" value="1"/>
</dbReference>
<evidence type="ECO:0000256" key="1">
    <source>
        <dbReference type="ARBA" id="ARBA00022801"/>
    </source>
</evidence>
<evidence type="ECO:0000313" key="4">
    <source>
        <dbReference type="Proteomes" id="UP000321574"/>
    </source>
</evidence>
<dbReference type="InterPro" id="IPR013736">
    <property type="entry name" value="Xaa-Pro_dipept_C"/>
</dbReference>
<evidence type="ECO:0000259" key="2">
    <source>
        <dbReference type="SMART" id="SM00939"/>
    </source>
</evidence>
<dbReference type="Gene3D" id="2.60.120.260">
    <property type="entry name" value="Galactose-binding domain-like"/>
    <property type="match status" value="1"/>
</dbReference>
<dbReference type="InterPro" id="IPR005674">
    <property type="entry name" value="CocE/Ser_esterase"/>
</dbReference>
<reference evidence="3 4" key="1">
    <citation type="submission" date="2019-06" db="EMBL/GenBank/DDBJ databases">
        <title>Cerasibacillus sp. nov., isolated from maize field.</title>
        <authorList>
            <person name="Lin S.-Y."/>
            <person name="Tsai C.-F."/>
            <person name="Young C.-C."/>
        </authorList>
    </citation>
    <scope>NUCLEOTIDE SEQUENCE [LARGE SCALE GENOMIC DNA]</scope>
    <source>
        <strain evidence="3 4">CC-CFT480</strain>
    </source>
</reference>
<dbReference type="RefSeq" id="WP_147664961.1">
    <property type="nucleotide sequence ID" value="NZ_VDUW01000001.1"/>
</dbReference>
<dbReference type="InterPro" id="IPR050585">
    <property type="entry name" value="Xaa-Pro_dipeptidyl-ppase/CocE"/>
</dbReference>
<dbReference type="PANTHER" id="PTHR43056">
    <property type="entry name" value="PEPTIDASE S9 PROLYL OLIGOPEPTIDASE"/>
    <property type="match status" value="1"/>
</dbReference>
<dbReference type="NCBIfam" id="TIGR00976">
    <property type="entry name" value="CocE_NonD"/>
    <property type="match status" value="1"/>
</dbReference>